<dbReference type="AlphaFoldDB" id="A0A0M9GLM9"/>
<dbReference type="Proteomes" id="UP000038011">
    <property type="component" value="Unassembled WGS sequence"/>
</dbReference>
<gene>
    <name evidence="1" type="ORF">SU32_12765</name>
</gene>
<comment type="caution">
    <text evidence="1">The sequence shown here is derived from an EMBL/GenBank/DDBJ whole genome shotgun (WGS) entry which is preliminary data.</text>
</comment>
<name>A0A0M9GLM9_9HYPH</name>
<dbReference type="EMBL" id="JXMU01000018">
    <property type="protein sequence ID" value="KPB00680.1"/>
    <property type="molecule type" value="Genomic_DNA"/>
</dbReference>
<sequence length="210" mass="23796">MARPPTENPYHHPFVKPLAFDSDAITSMCREGFEVAMATRGLETLWNGDLKDFSEDPAWSHPLLVQLHQDSTEERLSAILLTISVFYRALDDQLKDDAGFAVFKKEQLAIHNAFATSYGDDEVQPTLRECCNKIIHTNDFRPVYDNGSQPQDEGVFYMTGEIELEGKIGNKTWNIVFDVFSYFEAMLETVEFLSEEQADSNPKQAASSDK</sequence>
<organism evidence="1 2">
    <name type="scientific">Ahrensia marina</name>
    <dbReference type="NCBI Taxonomy" id="1514904"/>
    <lineage>
        <taxon>Bacteria</taxon>
        <taxon>Pseudomonadati</taxon>
        <taxon>Pseudomonadota</taxon>
        <taxon>Alphaproteobacteria</taxon>
        <taxon>Hyphomicrobiales</taxon>
        <taxon>Ahrensiaceae</taxon>
        <taxon>Ahrensia</taxon>
    </lineage>
</organism>
<evidence type="ECO:0000313" key="1">
    <source>
        <dbReference type="EMBL" id="KPB00680.1"/>
    </source>
</evidence>
<dbReference type="STRING" id="1514904.SU32_12765"/>
<reference evidence="1 2" key="1">
    <citation type="submission" date="2015-01" db="EMBL/GenBank/DDBJ databases">
        <title>Ahrensia donghaiensis sp. nov., a novel dimethylsulphoniopropionate-cleavage bacterium isolated from seawater and emended descriptions of the genus Ahrensia and Ahrensia kielensis.</title>
        <authorList>
            <person name="Liu J."/>
        </authorList>
    </citation>
    <scope>NUCLEOTIDE SEQUENCE [LARGE SCALE GENOMIC DNA]</scope>
    <source>
        <strain evidence="1 2">LZD062</strain>
    </source>
</reference>
<accession>A0A0M9GLM9</accession>
<evidence type="ECO:0000313" key="2">
    <source>
        <dbReference type="Proteomes" id="UP000038011"/>
    </source>
</evidence>
<protein>
    <submittedName>
        <fullName evidence="1">Uncharacterized protein</fullName>
    </submittedName>
</protein>
<proteinExistence type="predicted"/>
<dbReference type="PATRIC" id="fig|1514904.3.peg.1405"/>
<keyword evidence="2" id="KW-1185">Reference proteome</keyword>